<keyword evidence="2" id="KW-1185">Reference proteome</keyword>
<protein>
    <submittedName>
        <fullName evidence="1">Uncharacterized protein</fullName>
    </submittedName>
</protein>
<proteinExistence type="predicted"/>
<comment type="caution">
    <text evidence="1">The sequence shown here is derived from an EMBL/GenBank/DDBJ whole genome shotgun (WGS) entry which is preliminary data.</text>
</comment>
<reference evidence="1" key="1">
    <citation type="submission" date="2023-05" db="EMBL/GenBank/DDBJ databases">
        <title>Nepenthes gracilis genome sequencing.</title>
        <authorList>
            <person name="Fukushima K."/>
        </authorList>
    </citation>
    <scope>NUCLEOTIDE SEQUENCE</scope>
    <source>
        <strain evidence="1">SING2019-196</strain>
    </source>
</reference>
<evidence type="ECO:0000313" key="2">
    <source>
        <dbReference type="Proteomes" id="UP001279734"/>
    </source>
</evidence>
<accession>A0AAD3SVY9</accession>
<name>A0AAD3SVY9_NEPGR</name>
<evidence type="ECO:0000313" key="1">
    <source>
        <dbReference type="EMBL" id="GMH18978.1"/>
    </source>
</evidence>
<organism evidence="1 2">
    <name type="scientific">Nepenthes gracilis</name>
    <name type="common">Slender pitcher plant</name>
    <dbReference type="NCBI Taxonomy" id="150966"/>
    <lineage>
        <taxon>Eukaryota</taxon>
        <taxon>Viridiplantae</taxon>
        <taxon>Streptophyta</taxon>
        <taxon>Embryophyta</taxon>
        <taxon>Tracheophyta</taxon>
        <taxon>Spermatophyta</taxon>
        <taxon>Magnoliopsida</taxon>
        <taxon>eudicotyledons</taxon>
        <taxon>Gunneridae</taxon>
        <taxon>Pentapetalae</taxon>
        <taxon>Caryophyllales</taxon>
        <taxon>Nepenthaceae</taxon>
        <taxon>Nepenthes</taxon>
    </lineage>
</organism>
<dbReference type="EMBL" id="BSYO01000020">
    <property type="protein sequence ID" value="GMH18978.1"/>
    <property type="molecule type" value="Genomic_DNA"/>
</dbReference>
<sequence length="66" mass="7441">MSGGAASKSLGKALRSIKDTTTISLAKVNNDYKPYFLQFQRQDLELMRLTAYMLLRDGYPGRIIGR</sequence>
<dbReference type="AlphaFoldDB" id="A0AAD3SVY9"/>
<gene>
    <name evidence="1" type="ORF">Nepgr_020819</name>
</gene>
<dbReference type="Proteomes" id="UP001279734">
    <property type="component" value="Unassembled WGS sequence"/>
</dbReference>